<feature type="transmembrane region" description="Helical" evidence="10">
    <location>
        <begin position="76"/>
        <end position="96"/>
    </location>
</feature>
<evidence type="ECO:0000256" key="5">
    <source>
        <dbReference type="ARBA" id="ARBA00022989"/>
    </source>
</evidence>
<evidence type="ECO:0000256" key="1">
    <source>
        <dbReference type="ARBA" id="ARBA00004651"/>
    </source>
</evidence>
<evidence type="ECO:0000256" key="4">
    <source>
        <dbReference type="ARBA" id="ARBA00022692"/>
    </source>
</evidence>
<evidence type="ECO:0000313" key="12">
    <source>
        <dbReference type="Proteomes" id="UP000507979"/>
    </source>
</evidence>
<dbReference type="Gene3D" id="1.10.3730.20">
    <property type="match status" value="1"/>
</dbReference>
<keyword evidence="12" id="KW-1185">Reference proteome</keyword>
<reference evidence="11 12" key="1">
    <citation type="submission" date="2020-04" db="EMBL/GenBank/DDBJ databases">
        <authorList>
            <person name="De Canck E."/>
        </authorList>
    </citation>
    <scope>NUCLEOTIDE SEQUENCE [LARGE SCALE GENOMIC DNA]</scope>
    <source>
        <strain evidence="11 12">LMG 26845</strain>
    </source>
</reference>
<evidence type="ECO:0000256" key="2">
    <source>
        <dbReference type="ARBA" id="ARBA00022448"/>
    </source>
</evidence>
<evidence type="ECO:0000256" key="6">
    <source>
        <dbReference type="ARBA" id="ARBA00023136"/>
    </source>
</evidence>
<dbReference type="AlphaFoldDB" id="A0A6J5AH22"/>
<dbReference type="PANTHER" id="PTHR30561:SF0">
    <property type="entry name" value="GUANIDINIUM EXPORTER"/>
    <property type="match status" value="1"/>
</dbReference>
<name>A0A6J5AH22_9BURK</name>
<evidence type="ECO:0000256" key="9">
    <source>
        <dbReference type="RuleBase" id="RU003942"/>
    </source>
</evidence>
<dbReference type="PANTHER" id="PTHR30561">
    <property type="entry name" value="SMR FAMILY PROTON-DEPENDENT DRUG EFFLUX TRANSPORTER SUGE"/>
    <property type="match status" value="1"/>
</dbReference>
<dbReference type="Pfam" id="PF00893">
    <property type="entry name" value="Multi_Drug_Res"/>
    <property type="match status" value="1"/>
</dbReference>
<organism evidence="11 12">
    <name type="scientific">Achromobacter insuavis</name>
    <dbReference type="NCBI Taxonomy" id="1287735"/>
    <lineage>
        <taxon>Bacteria</taxon>
        <taxon>Pseudomonadati</taxon>
        <taxon>Pseudomonadota</taxon>
        <taxon>Betaproteobacteria</taxon>
        <taxon>Burkholderiales</taxon>
        <taxon>Alcaligenaceae</taxon>
        <taxon>Achromobacter</taxon>
    </lineage>
</organism>
<dbReference type="GO" id="GO:0005886">
    <property type="term" value="C:plasma membrane"/>
    <property type="evidence" value="ECO:0007669"/>
    <property type="project" value="UniProtKB-SubCell"/>
</dbReference>
<keyword evidence="2" id="KW-0813">Transport</keyword>
<protein>
    <recommendedName>
        <fullName evidence="8">Guanidinium exporter</fullName>
    </recommendedName>
</protein>
<keyword evidence="6 10" id="KW-0472">Membrane</keyword>
<dbReference type="FunFam" id="1.10.3730.20:FF:000001">
    <property type="entry name" value="Quaternary ammonium compound resistance transporter SugE"/>
    <property type="match status" value="1"/>
</dbReference>
<keyword evidence="5 10" id="KW-1133">Transmembrane helix</keyword>
<comment type="similarity">
    <text evidence="7">Belongs to the drug/metabolite transporter (DMT) superfamily. Small multidrug resistance (SMR) (TC 2.A.7.1) family. Gdx/SugE subfamily.</text>
</comment>
<evidence type="ECO:0000256" key="3">
    <source>
        <dbReference type="ARBA" id="ARBA00022475"/>
    </source>
</evidence>
<accession>A0A6J5AH22</accession>
<proteinExistence type="inferred from homology"/>
<feature type="transmembrane region" description="Helical" evidence="10">
    <location>
        <begin position="102"/>
        <end position="122"/>
    </location>
</feature>
<feature type="transmembrane region" description="Helical" evidence="10">
    <location>
        <begin position="44"/>
        <end position="64"/>
    </location>
</feature>
<dbReference type="Proteomes" id="UP000507979">
    <property type="component" value="Unassembled WGS sequence"/>
</dbReference>
<sequence>MPYGIFRFLVRRNKKGNGMGWIYLALAGVAEVFYAAAMPRTDGFTRLGPSLFCILFIGISMYLLSLATRTIPVGTAYAVWVGIGAVGTAVYGSLFLGEDRSFLRLMCFVLIISGIVGLKALAPAKD</sequence>
<dbReference type="InterPro" id="IPR037185">
    <property type="entry name" value="EmrE-like"/>
</dbReference>
<dbReference type="InterPro" id="IPR000390">
    <property type="entry name" value="Small_drug/metabolite_transptr"/>
</dbReference>
<dbReference type="EMBL" id="CADIJR010000037">
    <property type="protein sequence ID" value="CAB3668377.1"/>
    <property type="molecule type" value="Genomic_DNA"/>
</dbReference>
<dbReference type="InterPro" id="IPR045324">
    <property type="entry name" value="Small_multidrug_res"/>
</dbReference>
<evidence type="ECO:0000256" key="7">
    <source>
        <dbReference type="ARBA" id="ARBA00038151"/>
    </source>
</evidence>
<dbReference type="SUPFAM" id="SSF103481">
    <property type="entry name" value="Multidrug resistance efflux transporter EmrE"/>
    <property type="match status" value="1"/>
</dbReference>
<evidence type="ECO:0000256" key="10">
    <source>
        <dbReference type="SAM" id="Phobius"/>
    </source>
</evidence>
<dbReference type="GO" id="GO:0022857">
    <property type="term" value="F:transmembrane transporter activity"/>
    <property type="evidence" value="ECO:0007669"/>
    <property type="project" value="InterPro"/>
</dbReference>
<evidence type="ECO:0000313" key="11">
    <source>
        <dbReference type="EMBL" id="CAB3668377.1"/>
    </source>
</evidence>
<gene>
    <name evidence="11" type="primary">gdx_3</name>
    <name evidence="11" type="ORF">LMG26845_03643</name>
</gene>
<comment type="subcellular location">
    <subcellularLocation>
        <location evidence="1 9">Cell membrane</location>
        <topology evidence="1 9">Multi-pass membrane protein</topology>
    </subcellularLocation>
</comment>
<keyword evidence="4 9" id="KW-0812">Transmembrane</keyword>
<feature type="transmembrane region" description="Helical" evidence="10">
    <location>
        <begin position="21"/>
        <end position="38"/>
    </location>
</feature>
<keyword evidence="3" id="KW-1003">Cell membrane</keyword>
<dbReference type="GO" id="GO:1990961">
    <property type="term" value="P:xenobiotic detoxification by transmembrane export across the plasma membrane"/>
    <property type="evidence" value="ECO:0007669"/>
    <property type="project" value="UniProtKB-ARBA"/>
</dbReference>
<evidence type="ECO:0000256" key="8">
    <source>
        <dbReference type="ARBA" id="ARBA00039168"/>
    </source>
</evidence>